<dbReference type="Proteomes" id="UP000799767">
    <property type="component" value="Unassembled WGS sequence"/>
</dbReference>
<dbReference type="EMBL" id="MU001634">
    <property type="protein sequence ID" value="KAF2484073.1"/>
    <property type="molecule type" value="Genomic_DNA"/>
</dbReference>
<name>A0A6A6PX61_9PEZI</name>
<organism evidence="2 3">
    <name type="scientific">Neohortaea acidophila</name>
    <dbReference type="NCBI Taxonomy" id="245834"/>
    <lineage>
        <taxon>Eukaryota</taxon>
        <taxon>Fungi</taxon>
        <taxon>Dikarya</taxon>
        <taxon>Ascomycota</taxon>
        <taxon>Pezizomycotina</taxon>
        <taxon>Dothideomycetes</taxon>
        <taxon>Dothideomycetidae</taxon>
        <taxon>Mycosphaerellales</taxon>
        <taxon>Teratosphaeriaceae</taxon>
        <taxon>Neohortaea</taxon>
    </lineage>
</organism>
<dbReference type="GeneID" id="54474216"/>
<sequence>MHFLNILAPLLALAATATAAPAERIFKRVGCTCNAAFTAVCENGATEAPLNVESGVCTYACTQPRGGIKKIYGETDGDNCHRLTAYGTSNCEQPTYSSTTTECNRGQPGLTSGNAQWYGFIADCACE</sequence>
<proteinExistence type="predicted"/>
<reference evidence="2" key="1">
    <citation type="journal article" date="2020" name="Stud. Mycol.">
        <title>101 Dothideomycetes genomes: a test case for predicting lifestyles and emergence of pathogens.</title>
        <authorList>
            <person name="Haridas S."/>
            <person name="Albert R."/>
            <person name="Binder M."/>
            <person name="Bloem J."/>
            <person name="Labutti K."/>
            <person name="Salamov A."/>
            <person name="Andreopoulos B."/>
            <person name="Baker S."/>
            <person name="Barry K."/>
            <person name="Bills G."/>
            <person name="Bluhm B."/>
            <person name="Cannon C."/>
            <person name="Castanera R."/>
            <person name="Culley D."/>
            <person name="Daum C."/>
            <person name="Ezra D."/>
            <person name="Gonzalez J."/>
            <person name="Henrissat B."/>
            <person name="Kuo A."/>
            <person name="Liang C."/>
            <person name="Lipzen A."/>
            <person name="Lutzoni F."/>
            <person name="Magnuson J."/>
            <person name="Mondo S."/>
            <person name="Nolan M."/>
            <person name="Ohm R."/>
            <person name="Pangilinan J."/>
            <person name="Park H.-J."/>
            <person name="Ramirez L."/>
            <person name="Alfaro M."/>
            <person name="Sun H."/>
            <person name="Tritt A."/>
            <person name="Yoshinaga Y."/>
            <person name="Zwiers L.-H."/>
            <person name="Turgeon B."/>
            <person name="Goodwin S."/>
            <person name="Spatafora J."/>
            <person name="Crous P."/>
            <person name="Grigoriev I."/>
        </authorList>
    </citation>
    <scope>NUCLEOTIDE SEQUENCE</scope>
    <source>
        <strain evidence="2">CBS 113389</strain>
    </source>
</reference>
<feature type="chain" id="PRO_5025420820" evidence="1">
    <location>
        <begin position="20"/>
        <end position="127"/>
    </location>
</feature>
<evidence type="ECO:0000313" key="2">
    <source>
        <dbReference type="EMBL" id="KAF2484073.1"/>
    </source>
</evidence>
<gene>
    <name evidence="2" type="ORF">BDY17DRAFT_294927</name>
</gene>
<protein>
    <submittedName>
        <fullName evidence="2">Uncharacterized protein</fullName>
    </submittedName>
</protein>
<dbReference type="AlphaFoldDB" id="A0A6A6PX61"/>
<dbReference type="RefSeq" id="XP_033590643.1">
    <property type="nucleotide sequence ID" value="XM_033733214.1"/>
</dbReference>
<keyword evidence="3" id="KW-1185">Reference proteome</keyword>
<keyword evidence="1" id="KW-0732">Signal</keyword>
<accession>A0A6A6PX61</accession>
<feature type="signal peptide" evidence="1">
    <location>
        <begin position="1"/>
        <end position="19"/>
    </location>
</feature>
<evidence type="ECO:0000256" key="1">
    <source>
        <dbReference type="SAM" id="SignalP"/>
    </source>
</evidence>
<evidence type="ECO:0000313" key="3">
    <source>
        <dbReference type="Proteomes" id="UP000799767"/>
    </source>
</evidence>